<proteinExistence type="predicted"/>
<evidence type="ECO:0000256" key="1">
    <source>
        <dbReference type="SAM" id="Coils"/>
    </source>
</evidence>
<accession>A0A0H3BIE8</accession>
<evidence type="ECO:0000313" key="2">
    <source>
        <dbReference type="EMBL" id="ACD70545.1"/>
    </source>
</evidence>
<keyword evidence="1" id="KW-0175">Coiled coil</keyword>
<evidence type="ECO:0000313" key="3">
    <source>
        <dbReference type="Proteomes" id="UP000001202"/>
    </source>
</evidence>
<protein>
    <submittedName>
        <fullName evidence="2">Uncharacterized protein</fullName>
    </submittedName>
</protein>
<dbReference type="PATRIC" id="fig|455434.6.peg.121"/>
<gene>
    <name evidence="2" type="ordered locus">TPASS_0118</name>
</gene>
<sequence length="421" mass="46702">MFADKSLSALNAACQRAQQDLQSHCCSLGEHIVRGGAACDISGLGVQDTDISRCHALQRQRDQVAESILDIKSILQRQEELAALGKRVSKVLHRHARQERDVLRSFVAQYYATYAHVGLPALEPIYARTAELESTLQDLRAKRDQLLETCTFGSILERVGLQAKSAVVQRRIRVLEAKIQKIITLCTPDVIAHPDVERMYHAGELSSALSAAYARLISDRGVYASNLQHSQELMDEQEALDARLRALDCGAKPLKRVAAFTAQVSELDEDINALCARIGAAYASCFFTEEGFAQPPLSQKTRPTVPDELSTLLRTVAEARMRVARAGYQVECAKLRQKLQSEQRVCESFCRSIEEYRRGIKEYEAMIESAQQNVALSKATVARLAQSLEEASERLTLFETSPEPIVLSSEVLSVPQEKASV</sequence>
<dbReference type="AlphaFoldDB" id="A0A0H3BIE8"/>
<dbReference type="GeneID" id="93875915"/>
<dbReference type="KEGG" id="tpp:TPASS_0118"/>
<dbReference type="SMR" id="A0A0H3BIE8"/>
<reference evidence="2 3" key="1">
    <citation type="journal article" date="2008" name="BMC Microbiol.">
        <title>Complete genome sequence of Treponema pallidum ssp. pallidum strain SS14 determined with oligonucleotide arrays.</title>
        <authorList>
            <person name="Matejkova P."/>
            <person name="Strouhal M."/>
            <person name="Smajs D."/>
            <person name="Norris S.J."/>
            <person name="Palzkill T."/>
            <person name="Petrosino J.F."/>
            <person name="Sodergren E."/>
            <person name="Norton J.E."/>
            <person name="Singh J."/>
            <person name="Richmond T.A."/>
            <person name="Molla M.N."/>
            <person name="Albert T.J."/>
            <person name="Weinstock G.M."/>
        </authorList>
    </citation>
    <scope>NUCLEOTIDE SEQUENCE [LARGE SCALE GENOMIC DNA]</scope>
    <source>
        <strain evidence="2 3">SS14</strain>
    </source>
</reference>
<dbReference type="EMBL" id="CP000805">
    <property type="protein sequence ID" value="ACD70545.1"/>
    <property type="molecule type" value="Genomic_DNA"/>
</dbReference>
<dbReference type="RefSeq" id="WP_010881567.1">
    <property type="nucleotide sequence ID" value="NC_010741.1"/>
</dbReference>
<feature type="coiled-coil region" evidence="1">
    <location>
        <begin position="353"/>
        <end position="380"/>
    </location>
</feature>
<organism evidence="2 3">
    <name type="scientific">Treponema pallidum subsp. pallidum (strain SS14)</name>
    <dbReference type="NCBI Taxonomy" id="455434"/>
    <lineage>
        <taxon>Bacteria</taxon>
        <taxon>Pseudomonadati</taxon>
        <taxon>Spirochaetota</taxon>
        <taxon>Spirochaetia</taxon>
        <taxon>Spirochaetales</taxon>
        <taxon>Treponemataceae</taxon>
        <taxon>Treponema</taxon>
    </lineage>
</organism>
<dbReference type="Proteomes" id="UP000001202">
    <property type="component" value="Chromosome"/>
</dbReference>
<name>A0A0H3BIE8_TREPS</name>